<dbReference type="AlphaFoldDB" id="A0A0G1UZ28"/>
<keyword evidence="2 5" id="KW-0689">Ribosomal protein</keyword>
<dbReference type="InterPro" id="IPR001857">
    <property type="entry name" value="Ribosomal_bL19"/>
</dbReference>
<sequence length="106" mass="11988">MIPTEVLEKIRPGARVRVWERIKEGDKERQSAFEGIVLARKHGDEAGATFTVRAILQEVGVEKVYPVHSPVIAKVEVISSPKKVSRAKLYFLRKLSPKRVAEKLKI</sequence>
<protein>
    <recommendedName>
        <fullName evidence="4">50S ribosomal protein L19</fullName>
    </recommendedName>
</protein>
<dbReference type="PANTHER" id="PTHR15680">
    <property type="entry name" value="RIBOSOMAL PROTEIN L19"/>
    <property type="match status" value="1"/>
</dbReference>
<dbReference type="InterPro" id="IPR038657">
    <property type="entry name" value="Ribosomal_bL19_sf"/>
</dbReference>
<proteinExistence type="inferred from homology"/>
<dbReference type="GO" id="GO:0022625">
    <property type="term" value="C:cytosolic large ribosomal subunit"/>
    <property type="evidence" value="ECO:0007669"/>
    <property type="project" value="TreeGrafter"/>
</dbReference>
<comment type="similarity">
    <text evidence="1 4">Belongs to the bacterial ribosomal protein bL19 family.</text>
</comment>
<reference evidence="5 6" key="1">
    <citation type="journal article" date="2015" name="Nature">
        <title>rRNA introns, odd ribosomes, and small enigmatic genomes across a large radiation of phyla.</title>
        <authorList>
            <person name="Brown C.T."/>
            <person name="Hug L.A."/>
            <person name="Thomas B.C."/>
            <person name="Sharon I."/>
            <person name="Castelle C.J."/>
            <person name="Singh A."/>
            <person name="Wilkins M.J."/>
            <person name="Williams K.H."/>
            <person name="Banfield J.F."/>
        </authorList>
    </citation>
    <scope>NUCLEOTIDE SEQUENCE [LARGE SCALE GENOMIC DNA]</scope>
</reference>
<dbReference type="Pfam" id="PF01245">
    <property type="entry name" value="Ribosomal_L19"/>
    <property type="match status" value="1"/>
</dbReference>
<evidence type="ECO:0000256" key="3">
    <source>
        <dbReference type="ARBA" id="ARBA00023274"/>
    </source>
</evidence>
<dbReference type="PRINTS" id="PR00061">
    <property type="entry name" value="RIBOSOMALL19"/>
</dbReference>
<evidence type="ECO:0000256" key="1">
    <source>
        <dbReference type="ARBA" id="ARBA00005781"/>
    </source>
</evidence>
<organism evidence="5 6">
    <name type="scientific">Candidatus Jorgensenbacteria bacterium GW2011_GWC1_48_8</name>
    <dbReference type="NCBI Taxonomy" id="1618666"/>
    <lineage>
        <taxon>Bacteria</taxon>
        <taxon>Candidatus Joergenseniibacteriota</taxon>
    </lineage>
</organism>
<dbReference type="InterPro" id="IPR008991">
    <property type="entry name" value="Translation_prot_SH3-like_sf"/>
</dbReference>
<dbReference type="EMBL" id="LCPO01000002">
    <property type="protein sequence ID" value="KKU99326.1"/>
    <property type="molecule type" value="Genomic_DNA"/>
</dbReference>
<dbReference type="Gene3D" id="2.30.30.790">
    <property type="match status" value="1"/>
</dbReference>
<dbReference type="GO" id="GO:0003735">
    <property type="term" value="F:structural constituent of ribosome"/>
    <property type="evidence" value="ECO:0007669"/>
    <property type="project" value="InterPro"/>
</dbReference>
<evidence type="ECO:0000313" key="5">
    <source>
        <dbReference type="EMBL" id="KKU99326.1"/>
    </source>
</evidence>
<gene>
    <name evidence="5" type="ORF">UY32_C0002G0062</name>
</gene>
<evidence type="ECO:0000313" key="6">
    <source>
        <dbReference type="Proteomes" id="UP000034600"/>
    </source>
</evidence>
<comment type="function">
    <text evidence="4">This protein is located at the 30S-50S ribosomal subunit interface and may play a role in the structure and function of the aminoacyl-tRNA binding site.</text>
</comment>
<keyword evidence="3 4" id="KW-0687">Ribonucleoprotein</keyword>
<dbReference type="SUPFAM" id="SSF50104">
    <property type="entry name" value="Translation proteins SH3-like domain"/>
    <property type="match status" value="1"/>
</dbReference>
<evidence type="ECO:0000256" key="2">
    <source>
        <dbReference type="ARBA" id="ARBA00022980"/>
    </source>
</evidence>
<dbReference type="PANTHER" id="PTHR15680:SF9">
    <property type="entry name" value="LARGE RIBOSOMAL SUBUNIT PROTEIN BL19M"/>
    <property type="match status" value="1"/>
</dbReference>
<accession>A0A0G1UZ28</accession>
<dbReference type="Proteomes" id="UP000034600">
    <property type="component" value="Unassembled WGS sequence"/>
</dbReference>
<evidence type="ECO:0000256" key="4">
    <source>
        <dbReference type="RuleBase" id="RU000559"/>
    </source>
</evidence>
<comment type="caution">
    <text evidence="5">The sequence shown here is derived from an EMBL/GenBank/DDBJ whole genome shotgun (WGS) entry which is preliminary data.</text>
</comment>
<dbReference type="GO" id="GO:0006412">
    <property type="term" value="P:translation"/>
    <property type="evidence" value="ECO:0007669"/>
    <property type="project" value="InterPro"/>
</dbReference>
<name>A0A0G1UZ28_9BACT</name>